<evidence type="ECO:0000313" key="1">
    <source>
        <dbReference type="EMBL" id="KAF5764788.1"/>
    </source>
</evidence>
<dbReference type="Gramene" id="mRNA:HanXRQr2_Chr15g0696061">
    <property type="protein sequence ID" value="CDS:HanXRQr2_Chr15g0696061.1"/>
    <property type="gene ID" value="HanXRQr2_Chr15g0696061"/>
</dbReference>
<reference evidence="1" key="1">
    <citation type="journal article" date="2017" name="Nature">
        <title>The sunflower genome provides insights into oil metabolism, flowering and Asterid evolution.</title>
        <authorList>
            <person name="Badouin H."/>
            <person name="Gouzy J."/>
            <person name="Grassa C.J."/>
            <person name="Murat F."/>
            <person name="Staton S.E."/>
            <person name="Cottret L."/>
            <person name="Lelandais-Briere C."/>
            <person name="Owens G.L."/>
            <person name="Carrere S."/>
            <person name="Mayjonade B."/>
            <person name="Legrand L."/>
            <person name="Gill N."/>
            <person name="Kane N.C."/>
            <person name="Bowers J.E."/>
            <person name="Hubner S."/>
            <person name="Bellec A."/>
            <person name="Berard A."/>
            <person name="Berges H."/>
            <person name="Blanchet N."/>
            <person name="Boniface M.C."/>
            <person name="Brunel D."/>
            <person name="Catrice O."/>
            <person name="Chaidir N."/>
            <person name="Claudel C."/>
            <person name="Donnadieu C."/>
            <person name="Faraut T."/>
            <person name="Fievet G."/>
            <person name="Helmstetter N."/>
            <person name="King M."/>
            <person name="Knapp S.J."/>
            <person name="Lai Z."/>
            <person name="Le Paslier M.C."/>
            <person name="Lippi Y."/>
            <person name="Lorenzon L."/>
            <person name="Mandel J.R."/>
            <person name="Marage G."/>
            <person name="Marchand G."/>
            <person name="Marquand E."/>
            <person name="Bret-Mestries E."/>
            <person name="Morien E."/>
            <person name="Nambeesan S."/>
            <person name="Nguyen T."/>
            <person name="Pegot-Espagnet P."/>
            <person name="Pouilly N."/>
            <person name="Raftis F."/>
            <person name="Sallet E."/>
            <person name="Schiex T."/>
            <person name="Thomas J."/>
            <person name="Vandecasteele C."/>
            <person name="Vares D."/>
            <person name="Vear F."/>
            <person name="Vautrin S."/>
            <person name="Crespi M."/>
            <person name="Mangin B."/>
            <person name="Burke J.M."/>
            <person name="Salse J."/>
            <person name="Munos S."/>
            <person name="Vincourt P."/>
            <person name="Rieseberg L.H."/>
            <person name="Langlade N.B."/>
        </authorList>
    </citation>
    <scope>NUCLEOTIDE SEQUENCE</scope>
    <source>
        <tissue evidence="1">Leaves</tissue>
    </source>
</reference>
<dbReference type="EMBL" id="MNCJ02000330">
    <property type="protein sequence ID" value="KAF5764788.1"/>
    <property type="molecule type" value="Genomic_DNA"/>
</dbReference>
<comment type="caution">
    <text evidence="1">The sequence shown here is derived from an EMBL/GenBank/DDBJ whole genome shotgun (WGS) entry which is preliminary data.</text>
</comment>
<dbReference type="AlphaFoldDB" id="A0A9K3H3H8"/>
<gene>
    <name evidence="1" type="ORF">HanXRQr2_Chr15g0696061</name>
</gene>
<protein>
    <submittedName>
        <fullName evidence="1">Uncharacterized protein</fullName>
    </submittedName>
</protein>
<name>A0A9K3H3H8_HELAN</name>
<organism evidence="1 2">
    <name type="scientific">Helianthus annuus</name>
    <name type="common">Common sunflower</name>
    <dbReference type="NCBI Taxonomy" id="4232"/>
    <lineage>
        <taxon>Eukaryota</taxon>
        <taxon>Viridiplantae</taxon>
        <taxon>Streptophyta</taxon>
        <taxon>Embryophyta</taxon>
        <taxon>Tracheophyta</taxon>
        <taxon>Spermatophyta</taxon>
        <taxon>Magnoliopsida</taxon>
        <taxon>eudicotyledons</taxon>
        <taxon>Gunneridae</taxon>
        <taxon>Pentapetalae</taxon>
        <taxon>asterids</taxon>
        <taxon>campanulids</taxon>
        <taxon>Asterales</taxon>
        <taxon>Asteraceae</taxon>
        <taxon>Asteroideae</taxon>
        <taxon>Heliantheae alliance</taxon>
        <taxon>Heliantheae</taxon>
        <taxon>Helianthus</taxon>
    </lineage>
</organism>
<sequence length="53" mass="6293">MARVKIDQGRRRPVSFRWTTGGLSNERPGNEVMSHLRLSHDLNLSELFNWKWI</sequence>
<dbReference type="Proteomes" id="UP000215914">
    <property type="component" value="Unassembled WGS sequence"/>
</dbReference>
<proteinExistence type="predicted"/>
<evidence type="ECO:0000313" key="2">
    <source>
        <dbReference type="Proteomes" id="UP000215914"/>
    </source>
</evidence>
<keyword evidence="2" id="KW-1185">Reference proteome</keyword>
<reference evidence="1" key="2">
    <citation type="submission" date="2020-06" db="EMBL/GenBank/DDBJ databases">
        <title>Helianthus annuus Genome sequencing and assembly Release 2.</title>
        <authorList>
            <person name="Gouzy J."/>
            <person name="Langlade N."/>
            <person name="Munos S."/>
        </authorList>
    </citation>
    <scope>NUCLEOTIDE SEQUENCE</scope>
    <source>
        <tissue evidence="1">Leaves</tissue>
    </source>
</reference>
<accession>A0A9K3H3H8</accession>